<evidence type="ECO:0000313" key="2">
    <source>
        <dbReference type="Proteomes" id="UP001433508"/>
    </source>
</evidence>
<reference evidence="2" key="1">
    <citation type="journal article" date="2024" name="Front. Bioeng. Biotechnol.">
        <title>Genome-scale model development and genomic sequencing of the oleaginous clade Lipomyces.</title>
        <authorList>
            <person name="Czajka J.J."/>
            <person name="Han Y."/>
            <person name="Kim J."/>
            <person name="Mondo S.J."/>
            <person name="Hofstad B.A."/>
            <person name="Robles A."/>
            <person name="Haridas S."/>
            <person name="Riley R."/>
            <person name="LaButti K."/>
            <person name="Pangilinan J."/>
            <person name="Andreopoulos W."/>
            <person name="Lipzen A."/>
            <person name="Yan J."/>
            <person name="Wang M."/>
            <person name="Ng V."/>
            <person name="Grigoriev I.V."/>
            <person name="Spatafora J.W."/>
            <person name="Magnuson J.K."/>
            <person name="Baker S.E."/>
            <person name="Pomraning K.R."/>
        </authorList>
    </citation>
    <scope>NUCLEOTIDE SEQUENCE [LARGE SCALE GENOMIC DNA]</scope>
    <source>
        <strain evidence="2">CBS 7786</strain>
    </source>
</reference>
<proteinExistence type="predicted"/>
<sequence>MACDRSPDYKALWEQAEEARRQAEEARQRTTFEEFIKSTHNFVSLPVRVARVSRSTKGTLKKPTGKLCPTLLRPWSDYPDIQQEIYDSVLHFLHPSDKDAPRLFSSVDALEDRGKTLCSEPLSSEKGLEIYEHNSVECNVRDVVAALSKIPQAQEKFKLKDGIKFESHANALSRDDKDEKSTLGSAAVPDRFIYRVDGSTSTEFATIEYKPPHKLSVANLRVGLRPMNFWDEVVQRQEPTIEKEKYNAELLTGSALTQEYHVMIREGLNYSYLNTGLALVMLHVRSDDPSTLYYHLCEPKSDVGPTDDQKLRLSSTAVAQALCLCLISHRSGARKQKWRNHSIQNLHTWEIDLDYIWSQIPEEERYQSPPSSESQVSLYSPSPSLAMGGGHRPTIRSQTRCGPQETMHRSESMDSSDSDSIQATSGRKRTLDQISKETVQVTEGRRRHYRAEFCTQKCLLGLQRGGLLDSQCPNVELHRQGQDTKRHLISTERLVQLVKQQLDEDLDHNIKPFGVCGSYGAPFKITYVPYGYTVLWNEVSREADIYRILQKAQGSAVPVFLGAIDLKMIYFLHGGAEIRHMLLMAWGGEDTSGLEHSKELLRNPRIGVVHEDFRFHNALWNEELGRALIIDFHRSKLAPRLWEKRKSLMQPLRNIHV</sequence>
<accession>A0ACC3SSE1</accession>
<organism evidence="1 2">
    <name type="scientific">Lipomyces kononenkoae</name>
    <name type="common">Yeast</name>
    <dbReference type="NCBI Taxonomy" id="34357"/>
    <lineage>
        <taxon>Eukaryota</taxon>
        <taxon>Fungi</taxon>
        <taxon>Dikarya</taxon>
        <taxon>Ascomycota</taxon>
        <taxon>Saccharomycotina</taxon>
        <taxon>Lipomycetes</taxon>
        <taxon>Lipomycetales</taxon>
        <taxon>Lipomycetaceae</taxon>
        <taxon>Lipomyces</taxon>
    </lineage>
</organism>
<comment type="caution">
    <text evidence="1">The sequence shown here is derived from an EMBL/GenBank/DDBJ whole genome shotgun (WGS) entry which is preliminary data.</text>
</comment>
<keyword evidence="2" id="KW-1185">Reference proteome</keyword>
<protein>
    <submittedName>
        <fullName evidence="1">Uncharacterized protein</fullName>
    </submittedName>
</protein>
<evidence type="ECO:0000313" key="1">
    <source>
        <dbReference type="EMBL" id="KAK9234555.1"/>
    </source>
</evidence>
<gene>
    <name evidence="1" type="ORF">V1525DRAFT_452607</name>
</gene>
<dbReference type="Proteomes" id="UP001433508">
    <property type="component" value="Unassembled WGS sequence"/>
</dbReference>
<name>A0ACC3SSE1_LIPKO</name>
<dbReference type="EMBL" id="MU971466">
    <property type="protein sequence ID" value="KAK9234555.1"/>
    <property type="molecule type" value="Genomic_DNA"/>
</dbReference>